<evidence type="ECO:0000313" key="7">
    <source>
        <dbReference type="EMBL" id="ACI18072.1"/>
    </source>
</evidence>
<dbReference type="SUPFAM" id="SSF49367">
    <property type="entry name" value="Superoxide reductase-like"/>
    <property type="match status" value="1"/>
</dbReference>
<evidence type="ECO:0000256" key="2">
    <source>
        <dbReference type="ARBA" id="ARBA00022448"/>
    </source>
</evidence>
<dbReference type="CDD" id="cd03172">
    <property type="entry name" value="SORL_classII"/>
    <property type="match status" value="1"/>
</dbReference>
<name>B5Y9S3_COPPD</name>
<dbReference type="GO" id="GO:0005506">
    <property type="term" value="F:iron ion binding"/>
    <property type="evidence" value="ECO:0007669"/>
    <property type="project" value="InterPro"/>
</dbReference>
<accession>B5Y9S3</accession>
<feature type="domain" description="Desulfoferrodoxin ferrous iron-binding" evidence="6">
    <location>
        <begin position="10"/>
        <end position="111"/>
    </location>
</feature>
<protein>
    <submittedName>
        <fullName evidence="7">Superoxide reductase (SOR)</fullName>
        <ecNumber evidence="7">1.15.1.2</ecNumber>
    </submittedName>
</protein>
<dbReference type="RefSeq" id="WP_012544722.1">
    <property type="nucleotide sequence ID" value="NC_011295.1"/>
</dbReference>
<evidence type="ECO:0000256" key="4">
    <source>
        <dbReference type="ARBA" id="ARBA00022982"/>
    </source>
</evidence>
<dbReference type="Pfam" id="PF01880">
    <property type="entry name" value="Desulfoferrodox"/>
    <property type="match status" value="1"/>
</dbReference>
<keyword evidence="5" id="KW-0408">Iron</keyword>
<dbReference type="InterPro" id="IPR002742">
    <property type="entry name" value="Desulfoferrodoxin_Fe-bd_dom"/>
</dbReference>
<keyword evidence="4" id="KW-0249">Electron transport</keyword>
<organism evidence="7 8">
    <name type="scientific">Coprothermobacter proteolyticus (strain ATCC 35245 / DSM 5265 / OCM 4 / BT)</name>
    <dbReference type="NCBI Taxonomy" id="309798"/>
    <lineage>
        <taxon>Bacteria</taxon>
        <taxon>Pseudomonadati</taxon>
        <taxon>Coprothermobacterota</taxon>
        <taxon>Coprothermobacteria</taxon>
        <taxon>Coprothermobacterales</taxon>
        <taxon>Coprothermobacteraceae</taxon>
        <taxon>Coprothermobacter</taxon>
    </lineage>
</organism>
<dbReference type="eggNOG" id="COG2033">
    <property type="taxonomic scope" value="Bacteria"/>
</dbReference>
<dbReference type="NCBIfam" id="TIGR00332">
    <property type="entry name" value="neela_ferrous"/>
    <property type="match status" value="1"/>
</dbReference>
<evidence type="ECO:0000256" key="1">
    <source>
        <dbReference type="ARBA" id="ARBA00005941"/>
    </source>
</evidence>
<dbReference type="InterPro" id="IPR051233">
    <property type="entry name" value="Desulfoferrodoxin_SOR"/>
</dbReference>
<keyword evidence="2" id="KW-0813">Transport</keyword>
<dbReference type="STRING" id="309798.COPRO5265_1214"/>
<dbReference type="EMBL" id="CP001145">
    <property type="protein sequence ID" value="ACI18072.1"/>
    <property type="molecule type" value="Genomic_DNA"/>
</dbReference>
<comment type="similarity">
    <text evidence="1">Belongs to the desulfoferrodoxin family.</text>
</comment>
<dbReference type="Proteomes" id="UP000001732">
    <property type="component" value="Chromosome"/>
</dbReference>
<evidence type="ECO:0000313" key="8">
    <source>
        <dbReference type="Proteomes" id="UP000001732"/>
    </source>
</evidence>
<proteinExistence type="inferred from homology"/>
<dbReference type="EC" id="1.15.1.2" evidence="7"/>
<sequence>MKTYEVQNDTSKTEKHTPYIEIPSEVKPNEPFQVTVQVGKDIPHPNLVEHHIKWIQVFFEEEGRAFNPIHIATFDLGPTYAEPKVTFTMKVPKNGKLIALEYCNIHGLWENSADVKVSE</sequence>
<dbReference type="AlphaFoldDB" id="B5Y9S3"/>
<dbReference type="Gene3D" id="2.60.40.730">
    <property type="entry name" value="SOR catalytic domain"/>
    <property type="match status" value="1"/>
</dbReference>
<dbReference type="PANTHER" id="PTHR36541">
    <property type="entry name" value="SUPEROXIDE REDUCTASE-RELATED"/>
    <property type="match status" value="1"/>
</dbReference>
<keyword evidence="3" id="KW-0479">Metal-binding</keyword>
<dbReference type="HOGENOM" id="CLU_118960_2_1_9"/>
<dbReference type="PANTHER" id="PTHR36541:SF1">
    <property type="entry name" value="SUPEROXIDE REDUCTASE-RELATED"/>
    <property type="match status" value="1"/>
</dbReference>
<gene>
    <name evidence="7" type="ordered locus">COPRO5265_1214</name>
</gene>
<dbReference type="KEGG" id="cpo:COPRO5265_1214"/>
<evidence type="ECO:0000256" key="3">
    <source>
        <dbReference type="ARBA" id="ARBA00022723"/>
    </source>
</evidence>
<dbReference type="OrthoDB" id="9814936at2"/>
<evidence type="ECO:0000256" key="5">
    <source>
        <dbReference type="ARBA" id="ARBA00023004"/>
    </source>
</evidence>
<reference evidence="7 8" key="2">
    <citation type="journal article" date="2014" name="Genome Announc.">
        <title>Complete Genome Sequence of Coprothermobacter proteolyticus DSM 5265.</title>
        <authorList>
            <person name="Alexiev A."/>
            <person name="Coil D.A."/>
            <person name="Badger J.H."/>
            <person name="Enticknap J."/>
            <person name="Ward N."/>
            <person name="Robb F.T."/>
            <person name="Eisen J.A."/>
        </authorList>
    </citation>
    <scope>NUCLEOTIDE SEQUENCE [LARGE SCALE GENOMIC DNA]</scope>
    <source>
        <strain evidence="8">ATCC 35245 / DSM 5265 / OCM 4 / BT</strain>
    </source>
</reference>
<evidence type="ECO:0000259" key="6">
    <source>
        <dbReference type="Pfam" id="PF01880"/>
    </source>
</evidence>
<dbReference type="InterPro" id="IPR036073">
    <property type="entry name" value="Desulfoferrodoxin_Fe-bd_dom_sf"/>
</dbReference>
<keyword evidence="7" id="KW-0560">Oxidoreductase</keyword>
<reference evidence="8" key="1">
    <citation type="submission" date="2008-08" db="EMBL/GenBank/DDBJ databases">
        <title>The complete genome sequence of Coprothermobacter proteolyticus strain ATCC 5245 / DSM 5265 / BT.</title>
        <authorList>
            <person name="Dodson R.J."/>
            <person name="Durkin A.S."/>
            <person name="Wu M."/>
            <person name="Eisen J."/>
            <person name="Sutton G."/>
        </authorList>
    </citation>
    <scope>NUCLEOTIDE SEQUENCE [LARGE SCALE GENOMIC DNA]</scope>
    <source>
        <strain evidence="8">ATCC 35245 / DSM 5265 / OCM 4 / BT</strain>
    </source>
</reference>
<dbReference type="GO" id="GO:0050605">
    <property type="term" value="F:superoxide reductase activity"/>
    <property type="evidence" value="ECO:0007669"/>
    <property type="project" value="UniProtKB-EC"/>
</dbReference>
<keyword evidence="8" id="KW-1185">Reference proteome</keyword>